<dbReference type="RefSeq" id="WP_060566153.1">
    <property type="nucleotide sequence ID" value="NZ_CP040006.1"/>
</dbReference>
<evidence type="ECO:0000256" key="2">
    <source>
        <dbReference type="SAM" id="Phobius"/>
    </source>
</evidence>
<evidence type="ECO:0000313" key="4">
    <source>
        <dbReference type="Proteomes" id="UP000054686"/>
    </source>
</evidence>
<dbReference type="EMBL" id="LLVT01000001">
    <property type="protein sequence ID" value="KSW13389.1"/>
    <property type="molecule type" value="Genomic_DNA"/>
</dbReference>
<feature type="transmembrane region" description="Helical" evidence="2">
    <location>
        <begin position="83"/>
        <end position="109"/>
    </location>
</feature>
<dbReference type="AlphaFoldDB" id="A0A0V8RZ91"/>
<protein>
    <submittedName>
        <fullName evidence="3">Uncharacterized protein</fullName>
    </submittedName>
</protein>
<organism evidence="3 4">
    <name type="scientific">Schaalia odontolytica</name>
    <dbReference type="NCBI Taxonomy" id="1660"/>
    <lineage>
        <taxon>Bacteria</taxon>
        <taxon>Bacillati</taxon>
        <taxon>Actinomycetota</taxon>
        <taxon>Actinomycetes</taxon>
        <taxon>Actinomycetales</taxon>
        <taxon>Actinomycetaceae</taxon>
        <taxon>Schaalia</taxon>
    </lineage>
</organism>
<feature type="compositionally biased region" description="Polar residues" evidence="1">
    <location>
        <begin position="13"/>
        <end position="24"/>
    </location>
</feature>
<proteinExistence type="predicted"/>
<dbReference type="Proteomes" id="UP000054686">
    <property type="component" value="Unassembled WGS sequence"/>
</dbReference>
<reference evidence="3 4" key="1">
    <citation type="submission" date="2015-10" db="EMBL/GenBank/DDBJ databases">
        <title>Draft Genome of Actinomyces odontolyticus subsp. actinosynbacter strain XH001.</title>
        <authorList>
            <person name="Mclean J.S."/>
            <person name="He X."/>
        </authorList>
    </citation>
    <scope>NUCLEOTIDE SEQUENCE [LARGE SCALE GENOMIC DNA]</scope>
    <source>
        <strain evidence="3 4">XH001</strain>
    </source>
</reference>
<name>A0A0V8RZ91_9ACTO</name>
<sequence length="157" mass="16744">MSDPAYPYGANPASAQDPYSQQTPYGPAASAPYGQPEAAYGQQPAYGMPNGTAYSQPAPAYAQPYYVSSNLAAVANLRSNAQLAMILAGVSFLTVYLLLSFPAMVWSFTLRTKAKDLDAPQDIKSLTNTAVVVTSICASLQLLVPLAFFLAFFLSER</sequence>
<feature type="region of interest" description="Disordered" evidence="1">
    <location>
        <begin position="1"/>
        <end position="33"/>
    </location>
</feature>
<keyword evidence="2" id="KW-1133">Transmembrane helix</keyword>
<comment type="caution">
    <text evidence="3">The sequence shown here is derived from an EMBL/GenBank/DDBJ whole genome shotgun (WGS) entry which is preliminary data.</text>
</comment>
<accession>A0A0V8RZ91</accession>
<gene>
    <name evidence="3" type="ORF">APY09_03335</name>
</gene>
<keyword evidence="2" id="KW-0812">Transmembrane</keyword>
<keyword evidence="2" id="KW-0472">Membrane</keyword>
<evidence type="ECO:0000256" key="1">
    <source>
        <dbReference type="SAM" id="MobiDB-lite"/>
    </source>
</evidence>
<dbReference type="OrthoDB" id="3268569at2"/>
<evidence type="ECO:0000313" key="3">
    <source>
        <dbReference type="EMBL" id="KSW13389.1"/>
    </source>
</evidence>
<feature type="transmembrane region" description="Helical" evidence="2">
    <location>
        <begin position="129"/>
        <end position="154"/>
    </location>
</feature>